<evidence type="ECO:0000259" key="4">
    <source>
        <dbReference type="Pfam" id="PF13354"/>
    </source>
</evidence>
<evidence type="ECO:0000313" key="6">
    <source>
        <dbReference type="Proteomes" id="UP000198706"/>
    </source>
</evidence>
<dbReference type="GO" id="GO:0008800">
    <property type="term" value="F:beta-lactamase activity"/>
    <property type="evidence" value="ECO:0007669"/>
    <property type="project" value="UniProtKB-EC"/>
</dbReference>
<evidence type="ECO:0000256" key="3">
    <source>
        <dbReference type="ARBA" id="ARBA00012865"/>
    </source>
</evidence>
<evidence type="ECO:0000256" key="1">
    <source>
        <dbReference type="ARBA" id="ARBA00001526"/>
    </source>
</evidence>
<dbReference type="PANTHER" id="PTHR35333">
    <property type="entry name" value="BETA-LACTAMASE"/>
    <property type="match status" value="1"/>
</dbReference>
<name>A0A1G9IQF2_9PSED</name>
<protein>
    <recommendedName>
        <fullName evidence="3">beta-lactamase</fullName>
        <ecNumber evidence="3">3.5.2.6</ecNumber>
    </recommendedName>
</protein>
<dbReference type="STRING" id="137658.SAMN05216186_11774"/>
<keyword evidence="6" id="KW-1185">Reference proteome</keyword>
<dbReference type="InterPro" id="IPR012338">
    <property type="entry name" value="Beta-lactam/transpept-like"/>
</dbReference>
<dbReference type="SUPFAM" id="SSF56601">
    <property type="entry name" value="beta-lactamase/transpeptidase-like"/>
    <property type="match status" value="1"/>
</dbReference>
<proteinExistence type="inferred from homology"/>
<dbReference type="InterPro" id="IPR000871">
    <property type="entry name" value="Beta-lactam_class-A"/>
</dbReference>
<evidence type="ECO:0000313" key="5">
    <source>
        <dbReference type="EMBL" id="SDL27285.1"/>
    </source>
</evidence>
<dbReference type="InterPro" id="IPR045155">
    <property type="entry name" value="Beta-lactam_cat"/>
</dbReference>
<dbReference type="Proteomes" id="UP000198706">
    <property type="component" value="Unassembled WGS sequence"/>
</dbReference>
<evidence type="ECO:0000256" key="2">
    <source>
        <dbReference type="ARBA" id="ARBA00009009"/>
    </source>
</evidence>
<reference evidence="5 6" key="1">
    <citation type="submission" date="2016-10" db="EMBL/GenBank/DDBJ databases">
        <authorList>
            <person name="de Groot N.N."/>
        </authorList>
    </citation>
    <scope>NUCLEOTIDE SEQUENCE [LARGE SCALE GENOMIC DNA]</scope>
    <source>
        <strain evidence="5 6">JCM 21544</strain>
    </source>
</reference>
<dbReference type="EC" id="3.5.2.6" evidence="3"/>
<dbReference type="PANTHER" id="PTHR35333:SF3">
    <property type="entry name" value="BETA-LACTAMASE-TYPE TRANSPEPTIDASE FOLD CONTAINING PROTEIN"/>
    <property type="match status" value="1"/>
</dbReference>
<dbReference type="GO" id="GO:0030655">
    <property type="term" value="P:beta-lactam antibiotic catabolic process"/>
    <property type="evidence" value="ECO:0007669"/>
    <property type="project" value="InterPro"/>
</dbReference>
<feature type="domain" description="Beta-lactamase class A catalytic" evidence="4">
    <location>
        <begin position="54"/>
        <end position="325"/>
    </location>
</feature>
<dbReference type="GO" id="GO:0046677">
    <property type="term" value="P:response to antibiotic"/>
    <property type="evidence" value="ECO:0007669"/>
    <property type="project" value="InterPro"/>
</dbReference>
<dbReference type="AlphaFoldDB" id="A0A1G9IQF2"/>
<accession>A0A1G9IQF2</accession>
<dbReference type="Pfam" id="PF13354">
    <property type="entry name" value="Beta-lactamase2"/>
    <property type="match status" value="1"/>
</dbReference>
<organism evidence="5 6">
    <name type="scientific">Pseudomonas indica</name>
    <dbReference type="NCBI Taxonomy" id="137658"/>
    <lineage>
        <taxon>Bacteria</taxon>
        <taxon>Pseudomonadati</taxon>
        <taxon>Pseudomonadota</taxon>
        <taxon>Gammaproteobacteria</taxon>
        <taxon>Pseudomonadales</taxon>
        <taxon>Pseudomonadaceae</taxon>
        <taxon>Pseudomonas</taxon>
    </lineage>
</organism>
<dbReference type="RefSeq" id="WP_084335841.1">
    <property type="nucleotide sequence ID" value="NZ_FNFD01000017.1"/>
</dbReference>
<comment type="similarity">
    <text evidence="2">Belongs to the class-A beta-lactamase family.</text>
</comment>
<gene>
    <name evidence="5" type="ORF">SAMN05216186_11774</name>
</gene>
<dbReference type="EMBL" id="FNFD01000017">
    <property type="protein sequence ID" value="SDL27285.1"/>
    <property type="molecule type" value="Genomic_DNA"/>
</dbReference>
<sequence length="351" mass="38894">MRKRSLLIAALPVIALLCGALVWAALRSEPEPPWVAQLQGKILRLDQRTPGDLGVYIKHLGDGGELDYQAGRHWYLASAVKVPVAIATLQRVDEGVWPLDQRLALRNEDKVDGSGGLAWQDSGSEYDLKTLLEEMLQRSDSTAADMLINRVGEDELNRRIASSMADQGFGRITSLLRVRHELYRELHPDAANLSNRDVIQLASAPLGRERVRALARTLDVDPSELRADSLEQAYQRYYARRLNAATLRAYGGMLEKLARGRLLSRANTDLLLDLMGLDEYHAYRLEAGLGKDVPFAQKTGTQFERACHMGIIDPKSEQAIVIAACVEDAGQEQAAQTLEMLGSLVSDTLLR</sequence>
<dbReference type="Gene3D" id="3.40.710.10">
    <property type="entry name" value="DD-peptidase/beta-lactamase superfamily"/>
    <property type="match status" value="1"/>
</dbReference>
<comment type="catalytic activity">
    <reaction evidence="1">
        <text>a beta-lactam + H2O = a substituted beta-amino acid</text>
        <dbReference type="Rhea" id="RHEA:20401"/>
        <dbReference type="ChEBI" id="CHEBI:15377"/>
        <dbReference type="ChEBI" id="CHEBI:35627"/>
        <dbReference type="ChEBI" id="CHEBI:140347"/>
        <dbReference type="EC" id="3.5.2.6"/>
    </reaction>
</comment>